<evidence type="ECO:0000256" key="9">
    <source>
        <dbReference type="ARBA" id="ARBA00022884"/>
    </source>
</evidence>
<dbReference type="Pfam" id="PF13649">
    <property type="entry name" value="Methyltransf_25"/>
    <property type="match status" value="1"/>
</dbReference>
<feature type="domain" description="Methyltransferase" evidence="14">
    <location>
        <begin position="39"/>
        <end position="141"/>
    </location>
</feature>
<evidence type="ECO:0000256" key="2">
    <source>
        <dbReference type="ARBA" id="ARBA00009026"/>
    </source>
</evidence>
<dbReference type="Gene3D" id="3.40.50.150">
    <property type="entry name" value="Vaccinia Virus protein VP39"/>
    <property type="match status" value="1"/>
</dbReference>
<organism evidence="15 16">
    <name type="scientific">Paraglomus occultum</name>
    <dbReference type="NCBI Taxonomy" id="144539"/>
    <lineage>
        <taxon>Eukaryota</taxon>
        <taxon>Fungi</taxon>
        <taxon>Fungi incertae sedis</taxon>
        <taxon>Mucoromycota</taxon>
        <taxon>Glomeromycotina</taxon>
        <taxon>Glomeromycetes</taxon>
        <taxon>Paraglomerales</taxon>
        <taxon>Paraglomeraceae</taxon>
        <taxon>Paraglomus</taxon>
    </lineage>
</organism>
<feature type="region of interest" description="Disordered" evidence="13">
    <location>
        <begin position="390"/>
        <end position="411"/>
    </location>
</feature>
<dbReference type="GO" id="GO:0005737">
    <property type="term" value="C:cytoplasm"/>
    <property type="evidence" value="ECO:0007669"/>
    <property type="project" value="TreeGrafter"/>
</dbReference>
<gene>
    <name evidence="15" type="ORF">POCULU_LOCUS9532</name>
</gene>
<dbReference type="GO" id="GO:0005634">
    <property type="term" value="C:nucleus"/>
    <property type="evidence" value="ECO:0007669"/>
    <property type="project" value="TreeGrafter"/>
</dbReference>
<dbReference type="InterPro" id="IPR041698">
    <property type="entry name" value="Methyltransf_25"/>
</dbReference>
<keyword evidence="16" id="KW-1185">Reference proteome</keyword>
<keyword evidence="10" id="KW-0943">RNA-mediated gene silencing</keyword>
<comment type="caution">
    <text evidence="15">The sequence shown here is derived from an EMBL/GenBank/DDBJ whole genome shotgun (WGS) entry which is preliminary data.</text>
</comment>
<evidence type="ECO:0000256" key="4">
    <source>
        <dbReference type="ARBA" id="ARBA00022603"/>
    </source>
</evidence>
<evidence type="ECO:0000256" key="1">
    <source>
        <dbReference type="ARBA" id="ARBA00001946"/>
    </source>
</evidence>
<sequence length="448" mass="50729">MSNEEVGESGIIVFDPPLWKQRRALVNDTLRKERVTSAIDFGCGEGQILSLLTYPYDEYPITRLAGVDIDEEALNIARERCQPDELDINISPLTVDIYQGSIDVADKRLMGYEAVICMEVIEHVDPPVLDKFFDVVLGTYKPRILIVSTPNAEFNVYFPQLKYGTPEAKFRIDDHRFEWTRKEFADWCNAGALKYNYSVNFTGVGVLPYCDPAVGTSTQIAIFRDLSPTSKSINSTFGTYKHLEQIVHPHLDEPMKSNAEILDKIHYFMKYIINPIGGKGSNEAIISGVNENGVNEDGVNENGVITYIDNATDGMSTINSARNNTTHVNFSSSHQPKVVKLDDLWNIQEIWLLCRKKNKLREVLLSSPSEFSFLNDDSVLVYKEYPPDEVEEEEEYVPYSETASSPWNGDTKDVYSVDYDGNDENIDSNDGCEWKHFSIEESADIGWD</sequence>
<evidence type="ECO:0000256" key="13">
    <source>
        <dbReference type="SAM" id="MobiDB-lite"/>
    </source>
</evidence>
<dbReference type="GO" id="GO:0090486">
    <property type="term" value="F:small RNA 2'-O-methyltransferase activity"/>
    <property type="evidence" value="ECO:0007669"/>
    <property type="project" value="UniProtKB-EC"/>
</dbReference>
<dbReference type="SUPFAM" id="SSF53335">
    <property type="entry name" value="S-adenosyl-L-methionine-dependent methyltransferases"/>
    <property type="match status" value="1"/>
</dbReference>
<evidence type="ECO:0000313" key="16">
    <source>
        <dbReference type="Proteomes" id="UP000789572"/>
    </source>
</evidence>
<evidence type="ECO:0000256" key="12">
    <source>
        <dbReference type="ARBA" id="ARBA00048418"/>
    </source>
</evidence>
<dbReference type="PANTHER" id="PTHR21404:SF3">
    <property type="entry name" value="SMALL RNA 2'-O-METHYLTRANSFERASE"/>
    <property type="match status" value="1"/>
</dbReference>
<comment type="similarity">
    <text evidence="2">Belongs to the methyltransferase superfamily. HEN1 family.</text>
</comment>
<dbReference type="Proteomes" id="UP000789572">
    <property type="component" value="Unassembled WGS sequence"/>
</dbReference>
<name>A0A9N9H240_9GLOM</name>
<keyword evidence="5" id="KW-0808">Transferase</keyword>
<dbReference type="GO" id="GO:0046872">
    <property type="term" value="F:metal ion binding"/>
    <property type="evidence" value="ECO:0007669"/>
    <property type="project" value="UniProtKB-KW"/>
</dbReference>
<dbReference type="PANTHER" id="PTHR21404">
    <property type="entry name" value="HEN1"/>
    <property type="match status" value="1"/>
</dbReference>
<dbReference type="EMBL" id="CAJVPJ010003663">
    <property type="protein sequence ID" value="CAG8643159.1"/>
    <property type="molecule type" value="Genomic_DNA"/>
</dbReference>
<dbReference type="AlphaFoldDB" id="A0A9N9H240"/>
<comment type="cofactor">
    <cofactor evidence="1">
        <name>Mg(2+)</name>
        <dbReference type="ChEBI" id="CHEBI:18420"/>
    </cofactor>
</comment>
<comment type="catalytic activity">
    <reaction evidence="12">
        <text>small RNA 3'-end nucleotide + S-adenosyl-L-methionine = small RNA 3'-end 2'-O-methylnucleotide + S-adenosyl-L-homocysteine + H(+)</text>
        <dbReference type="Rhea" id="RHEA:37887"/>
        <dbReference type="Rhea" id="RHEA-COMP:10415"/>
        <dbReference type="Rhea" id="RHEA-COMP:10416"/>
        <dbReference type="ChEBI" id="CHEBI:15378"/>
        <dbReference type="ChEBI" id="CHEBI:57856"/>
        <dbReference type="ChEBI" id="CHEBI:59789"/>
        <dbReference type="ChEBI" id="CHEBI:74896"/>
        <dbReference type="ChEBI" id="CHEBI:74898"/>
        <dbReference type="EC" id="2.1.1.386"/>
    </reaction>
</comment>
<dbReference type="CDD" id="cd02440">
    <property type="entry name" value="AdoMet_MTases"/>
    <property type="match status" value="1"/>
</dbReference>
<evidence type="ECO:0000256" key="8">
    <source>
        <dbReference type="ARBA" id="ARBA00022842"/>
    </source>
</evidence>
<accession>A0A9N9H240</accession>
<evidence type="ECO:0000256" key="7">
    <source>
        <dbReference type="ARBA" id="ARBA00022723"/>
    </source>
</evidence>
<evidence type="ECO:0000256" key="10">
    <source>
        <dbReference type="ARBA" id="ARBA00023158"/>
    </source>
</evidence>
<dbReference type="InterPro" id="IPR026610">
    <property type="entry name" value="Hen1"/>
</dbReference>
<keyword evidence="6" id="KW-0949">S-adenosyl-L-methionine</keyword>
<evidence type="ECO:0000313" key="15">
    <source>
        <dbReference type="EMBL" id="CAG8643159.1"/>
    </source>
</evidence>
<evidence type="ECO:0000256" key="6">
    <source>
        <dbReference type="ARBA" id="ARBA00022691"/>
    </source>
</evidence>
<proteinExistence type="inferred from homology"/>
<reference evidence="15" key="1">
    <citation type="submission" date="2021-06" db="EMBL/GenBank/DDBJ databases">
        <authorList>
            <person name="Kallberg Y."/>
            <person name="Tangrot J."/>
            <person name="Rosling A."/>
        </authorList>
    </citation>
    <scope>NUCLEOTIDE SEQUENCE</scope>
    <source>
        <strain evidence="15">IA702</strain>
    </source>
</reference>
<dbReference type="GO" id="GO:0030422">
    <property type="term" value="P:siRNA processing"/>
    <property type="evidence" value="ECO:0007669"/>
    <property type="project" value="TreeGrafter"/>
</dbReference>
<protein>
    <recommendedName>
        <fullName evidence="3">Small RNA 2'-O-methyltransferase</fullName>
        <ecNumber evidence="11">2.1.1.386</ecNumber>
    </recommendedName>
</protein>
<evidence type="ECO:0000259" key="14">
    <source>
        <dbReference type="Pfam" id="PF13649"/>
    </source>
</evidence>
<keyword evidence="4" id="KW-0489">Methyltransferase</keyword>
<dbReference type="InterPro" id="IPR029063">
    <property type="entry name" value="SAM-dependent_MTases_sf"/>
</dbReference>
<evidence type="ECO:0000256" key="5">
    <source>
        <dbReference type="ARBA" id="ARBA00022679"/>
    </source>
</evidence>
<keyword evidence="8" id="KW-0460">Magnesium</keyword>
<evidence type="ECO:0000256" key="3">
    <source>
        <dbReference type="ARBA" id="ARBA00021330"/>
    </source>
</evidence>
<dbReference type="GO" id="GO:0003723">
    <property type="term" value="F:RNA binding"/>
    <property type="evidence" value="ECO:0007669"/>
    <property type="project" value="UniProtKB-KW"/>
</dbReference>
<keyword evidence="9" id="KW-0694">RNA-binding</keyword>
<dbReference type="OrthoDB" id="2154311at2759"/>
<evidence type="ECO:0000256" key="11">
    <source>
        <dbReference type="ARBA" id="ARBA00035025"/>
    </source>
</evidence>
<dbReference type="GO" id="GO:0001510">
    <property type="term" value="P:RNA methylation"/>
    <property type="evidence" value="ECO:0007669"/>
    <property type="project" value="InterPro"/>
</dbReference>
<dbReference type="EC" id="2.1.1.386" evidence="11"/>
<keyword evidence="7" id="KW-0479">Metal-binding</keyword>